<proteinExistence type="predicted"/>
<sequence>MKQIYYFTFAIILLGVVIAVGCRKQDTAVDAERGSDLKASARAELFELNPRLKNVPDFSNDKDMVEFTKLMNETREFSRTNVYKSFREKTILKKVTIPKNATKSDLKKAYLEAGRGDEFEKLSATFDKQASLITSFMKSHPELRKLNKDELSMIFLKVFELNRISAPKGSVSIYRKVQELEADKCRASFTATEQANQSAYSNYLAGATASYVVAETACLAAGPGYPVCWAAATATYGIALAVIESNNTDAINTNLVQYNICMSGLSRGVSGEYKKRTMITFSL</sequence>
<dbReference type="PROSITE" id="PS51257">
    <property type="entry name" value="PROKAR_LIPOPROTEIN"/>
    <property type="match status" value="1"/>
</dbReference>
<protein>
    <recommendedName>
        <fullName evidence="3">Lipoprotein</fullName>
    </recommendedName>
</protein>
<accession>A0A1H0AV97</accession>
<keyword evidence="2" id="KW-1185">Reference proteome</keyword>
<gene>
    <name evidence="1" type="ORF">SAMN05421820_107214</name>
</gene>
<organism evidence="1 2">
    <name type="scientific">Pedobacter steynii</name>
    <dbReference type="NCBI Taxonomy" id="430522"/>
    <lineage>
        <taxon>Bacteria</taxon>
        <taxon>Pseudomonadati</taxon>
        <taxon>Bacteroidota</taxon>
        <taxon>Sphingobacteriia</taxon>
        <taxon>Sphingobacteriales</taxon>
        <taxon>Sphingobacteriaceae</taxon>
        <taxon>Pedobacter</taxon>
    </lineage>
</organism>
<evidence type="ECO:0000313" key="1">
    <source>
        <dbReference type="EMBL" id="SDN37372.1"/>
    </source>
</evidence>
<evidence type="ECO:0000313" key="2">
    <source>
        <dbReference type="Proteomes" id="UP000183200"/>
    </source>
</evidence>
<evidence type="ECO:0008006" key="3">
    <source>
        <dbReference type="Google" id="ProtNLM"/>
    </source>
</evidence>
<dbReference type="Proteomes" id="UP000183200">
    <property type="component" value="Unassembled WGS sequence"/>
</dbReference>
<reference evidence="2" key="1">
    <citation type="submission" date="2016-10" db="EMBL/GenBank/DDBJ databases">
        <authorList>
            <person name="Varghese N."/>
            <person name="Submissions S."/>
        </authorList>
    </citation>
    <scope>NUCLEOTIDE SEQUENCE [LARGE SCALE GENOMIC DNA]</scope>
    <source>
        <strain evidence="2">DSM 19110</strain>
    </source>
</reference>
<dbReference type="RefSeq" id="WP_074610410.1">
    <property type="nucleotide sequence ID" value="NZ_FNGY01000007.1"/>
</dbReference>
<dbReference type="AlphaFoldDB" id="A0A1H0AV97"/>
<name>A0A1H0AV97_9SPHI</name>
<dbReference type="EMBL" id="FNGY01000007">
    <property type="protein sequence ID" value="SDN37372.1"/>
    <property type="molecule type" value="Genomic_DNA"/>
</dbReference>